<keyword evidence="5" id="KW-1185">Reference proteome</keyword>
<dbReference type="STRING" id="35608.A0A2U1LC05"/>
<comment type="caution">
    <text evidence="4">The sequence shown here is derived from an EMBL/GenBank/DDBJ whole genome shotgun (WGS) entry which is preliminary data.</text>
</comment>
<dbReference type="Pfam" id="PF13041">
    <property type="entry name" value="PPR_2"/>
    <property type="match status" value="2"/>
</dbReference>
<evidence type="ECO:0000256" key="1">
    <source>
        <dbReference type="ARBA" id="ARBA00007626"/>
    </source>
</evidence>
<dbReference type="Proteomes" id="UP000245207">
    <property type="component" value="Unassembled WGS sequence"/>
</dbReference>
<dbReference type="PROSITE" id="PS51375">
    <property type="entry name" value="PPR"/>
    <property type="match status" value="6"/>
</dbReference>
<dbReference type="NCBIfam" id="TIGR00756">
    <property type="entry name" value="PPR"/>
    <property type="match status" value="6"/>
</dbReference>
<reference evidence="4 5" key="1">
    <citation type="journal article" date="2018" name="Mol. Plant">
        <title>The genome of Artemisia annua provides insight into the evolution of Asteraceae family and artemisinin biosynthesis.</title>
        <authorList>
            <person name="Shen Q."/>
            <person name="Zhang L."/>
            <person name="Liao Z."/>
            <person name="Wang S."/>
            <person name="Yan T."/>
            <person name="Shi P."/>
            <person name="Liu M."/>
            <person name="Fu X."/>
            <person name="Pan Q."/>
            <person name="Wang Y."/>
            <person name="Lv Z."/>
            <person name="Lu X."/>
            <person name="Zhang F."/>
            <person name="Jiang W."/>
            <person name="Ma Y."/>
            <person name="Chen M."/>
            <person name="Hao X."/>
            <person name="Li L."/>
            <person name="Tang Y."/>
            <person name="Lv G."/>
            <person name="Zhou Y."/>
            <person name="Sun X."/>
            <person name="Brodelius P.E."/>
            <person name="Rose J.K.C."/>
            <person name="Tang K."/>
        </authorList>
    </citation>
    <scope>NUCLEOTIDE SEQUENCE [LARGE SCALE GENOMIC DNA]</scope>
    <source>
        <strain evidence="5">cv. Huhao1</strain>
        <tissue evidence="4">Leaf</tissue>
    </source>
</reference>
<dbReference type="EMBL" id="PKPP01010252">
    <property type="protein sequence ID" value="PWA46506.1"/>
    <property type="molecule type" value="Genomic_DNA"/>
</dbReference>
<dbReference type="AlphaFoldDB" id="A0A2U1LC05"/>
<feature type="repeat" description="PPR" evidence="3">
    <location>
        <begin position="24"/>
        <end position="58"/>
    </location>
</feature>
<dbReference type="PANTHER" id="PTHR47447:SF17">
    <property type="entry name" value="OS12G0638900 PROTEIN"/>
    <property type="match status" value="1"/>
</dbReference>
<keyword evidence="2" id="KW-0677">Repeat</keyword>
<dbReference type="Gene3D" id="1.25.40.10">
    <property type="entry name" value="Tetratricopeptide repeat domain"/>
    <property type="match status" value="3"/>
</dbReference>
<gene>
    <name evidence="4" type="ORF">CTI12_AA508620</name>
</gene>
<feature type="repeat" description="PPR" evidence="3">
    <location>
        <begin position="162"/>
        <end position="196"/>
    </location>
</feature>
<protein>
    <submittedName>
        <fullName evidence="4">Pentatricopeptide repeat (PPR) superfamily protein</fullName>
    </submittedName>
</protein>
<dbReference type="OrthoDB" id="185373at2759"/>
<dbReference type="Pfam" id="PF13812">
    <property type="entry name" value="PPR_3"/>
    <property type="match status" value="1"/>
</dbReference>
<name>A0A2U1LC05_ARTAN</name>
<feature type="repeat" description="PPR" evidence="3">
    <location>
        <begin position="232"/>
        <end position="266"/>
    </location>
</feature>
<organism evidence="4 5">
    <name type="scientific">Artemisia annua</name>
    <name type="common">Sweet wormwood</name>
    <dbReference type="NCBI Taxonomy" id="35608"/>
    <lineage>
        <taxon>Eukaryota</taxon>
        <taxon>Viridiplantae</taxon>
        <taxon>Streptophyta</taxon>
        <taxon>Embryophyta</taxon>
        <taxon>Tracheophyta</taxon>
        <taxon>Spermatophyta</taxon>
        <taxon>Magnoliopsida</taxon>
        <taxon>eudicotyledons</taxon>
        <taxon>Gunneridae</taxon>
        <taxon>Pentapetalae</taxon>
        <taxon>asterids</taxon>
        <taxon>campanulids</taxon>
        <taxon>Asterales</taxon>
        <taxon>Asteraceae</taxon>
        <taxon>Asteroideae</taxon>
        <taxon>Anthemideae</taxon>
        <taxon>Artemisiinae</taxon>
        <taxon>Artemisia</taxon>
    </lineage>
</organism>
<sequence length="266" mass="29802">MYVNDIDNVQYLMQQMKIDGVKCSEDLFINLISCYRRLGLGEQALKTFYRLRDFGCEPSVAIYNCVLDCLLSENRFSMISPVYANMKRDGMEPDKWTYNILLKALSRNGRVDGARKVLDEMSKRGCVPDEVSYTTVVSELCGSGRVKEAKEAVEGDFGRFGMVSVWNALVLGVCKEGEFNEAFRVMEKMVGEGVRLNVITFTTVMNCLADVGEVGIALAVLAKMLLRGCSPNVFTFTSLIKGFCLKGKMEQAYEVYDKMTREGVST</sequence>
<dbReference type="InterPro" id="IPR011990">
    <property type="entry name" value="TPR-like_helical_dom_sf"/>
</dbReference>
<evidence type="ECO:0000256" key="3">
    <source>
        <dbReference type="PROSITE-ProRule" id="PRU00708"/>
    </source>
</evidence>
<dbReference type="Pfam" id="PF12854">
    <property type="entry name" value="PPR_1"/>
    <property type="match status" value="1"/>
</dbReference>
<dbReference type="PANTHER" id="PTHR47447">
    <property type="entry name" value="OS03G0856100 PROTEIN"/>
    <property type="match status" value="1"/>
</dbReference>
<evidence type="ECO:0000313" key="4">
    <source>
        <dbReference type="EMBL" id="PWA46506.1"/>
    </source>
</evidence>
<proteinExistence type="inferred from homology"/>
<feature type="repeat" description="PPR" evidence="3">
    <location>
        <begin position="197"/>
        <end position="231"/>
    </location>
</feature>
<dbReference type="InterPro" id="IPR002885">
    <property type="entry name" value="PPR_rpt"/>
</dbReference>
<evidence type="ECO:0000313" key="5">
    <source>
        <dbReference type="Proteomes" id="UP000245207"/>
    </source>
</evidence>
<comment type="similarity">
    <text evidence="1">Belongs to the PPR family. P subfamily.</text>
</comment>
<accession>A0A2U1LC05</accession>
<feature type="repeat" description="PPR" evidence="3">
    <location>
        <begin position="94"/>
        <end position="128"/>
    </location>
</feature>
<evidence type="ECO:0000256" key="2">
    <source>
        <dbReference type="ARBA" id="ARBA00022737"/>
    </source>
</evidence>
<feature type="repeat" description="PPR" evidence="3">
    <location>
        <begin position="59"/>
        <end position="93"/>
    </location>
</feature>